<dbReference type="Pfam" id="PF07686">
    <property type="entry name" value="V-set"/>
    <property type="match status" value="1"/>
</dbReference>
<dbReference type="InterPro" id="IPR007110">
    <property type="entry name" value="Ig-like_dom"/>
</dbReference>
<dbReference type="AlphaFoldDB" id="A0A8T2NJ97"/>
<evidence type="ECO:0000256" key="3">
    <source>
        <dbReference type="ARBA" id="ARBA00023180"/>
    </source>
</evidence>
<protein>
    <recommendedName>
        <fullName evidence="6">Ig-like domain-containing protein</fullName>
    </recommendedName>
</protein>
<evidence type="ECO:0000256" key="5">
    <source>
        <dbReference type="SAM" id="Phobius"/>
    </source>
</evidence>
<dbReference type="Pfam" id="PF07679">
    <property type="entry name" value="I-set"/>
    <property type="match status" value="1"/>
</dbReference>
<reference evidence="7" key="1">
    <citation type="thesis" date="2021" institute="BYU ScholarsArchive" country="Provo, UT, USA">
        <title>Applications of and Algorithms for Genome Assembly and Genomic Analyses with an Emphasis on Marine Teleosts.</title>
        <authorList>
            <person name="Pickett B.D."/>
        </authorList>
    </citation>
    <scope>NUCLEOTIDE SEQUENCE</scope>
    <source>
        <strain evidence="7">HI-2016</strain>
    </source>
</reference>
<feature type="transmembrane region" description="Helical" evidence="5">
    <location>
        <begin position="291"/>
        <end position="314"/>
    </location>
</feature>
<dbReference type="InterPro" id="IPR036179">
    <property type="entry name" value="Ig-like_dom_sf"/>
</dbReference>
<dbReference type="SMART" id="SM00409">
    <property type="entry name" value="IG"/>
    <property type="match status" value="3"/>
</dbReference>
<gene>
    <name evidence="7" type="ORF">JZ751_028229</name>
</gene>
<feature type="domain" description="Ig-like" evidence="6">
    <location>
        <begin position="194"/>
        <end position="270"/>
    </location>
</feature>
<dbReference type="Proteomes" id="UP000824540">
    <property type="component" value="Unassembled WGS sequence"/>
</dbReference>
<feature type="non-terminal residue" evidence="7">
    <location>
        <position position="1"/>
    </location>
</feature>
<dbReference type="InterPro" id="IPR013106">
    <property type="entry name" value="Ig_V-set"/>
</dbReference>
<organism evidence="7 8">
    <name type="scientific">Albula glossodonta</name>
    <name type="common">roundjaw bonefish</name>
    <dbReference type="NCBI Taxonomy" id="121402"/>
    <lineage>
        <taxon>Eukaryota</taxon>
        <taxon>Metazoa</taxon>
        <taxon>Chordata</taxon>
        <taxon>Craniata</taxon>
        <taxon>Vertebrata</taxon>
        <taxon>Euteleostomi</taxon>
        <taxon>Actinopterygii</taxon>
        <taxon>Neopterygii</taxon>
        <taxon>Teleostei</taxon>
        <taxon>Albuliformes</taxon>
        <taxon>Albulidae</taxon>
        <taxon>Albula</taxon>
    </lineage>
</organism>
<dbReference type="OrthoDB" id="6353782at2759"/>
<dbReference type="PROSITE" id="PS50835">
    <property type="entry name" value="IG_LIKE"/>
    <property type="match status" value="2"/>
</dbReference>
<accession>A0A8T2NJ97</accession>
<dbReference type="InterPro" id="IPR003598">
    <property type="entry name" value="Ig_sub2"/>
</dbReference>
<keyword evidence="1" id="KW-0732">Signal</keyword>
<dbReference type="InterPro" id="IPR013783">
    <property type="entry name" value="Ig-like_fold"/>
</dbReference>
<keyword evidence="5" id="KW-1133">Transmembrane helix</keyword>
<dbReference type="Gene3D" id="2.60.40.10">
    <property type="entry name" value="Immunoglobulins"/>
    <property type="match status" value="3"/>
</dbReference>
<name>A0A8T2NJ97_9TELE</name>
<dbReference type="SMART" id="SM00408">
    <property type="entry name" value="IGc2"/>
    <property type="match status" value="2"/>
</dbReference>
<dbReference type="PANTHER" id="PTHR44337">
    <property type="entry name" value="CARCINOEMBRYONIC ANTIGEN-RELATED CELL ADHESION MOLECULE 8"/>
    <property type="match status" value="1"/>
</dbReference>
<keyword evidence="5" id="KW-0812">Transmembrane</keyword>
<sequence length="385" mass="41032">MNGAAGESVMINTDIGSAGPFLTITWNFDGGSGPVPVVSVANGVPTEGPGYTNRVSVNTTTGSLELKQLTLGDSGAYTVSMVPNTGDALNGETTLNVYERISGALITGPSETLIAGKSSINMTCQAAAGTSISREWLKDDQPLFPSNRITFSEDNSTVFISPVESFDNGEYQCRLSNPVSTDTANYTLTVNYGPDFVAILGDTTAEEGSDLVLYCDVDSLPPAIFSWIVNGTRTEEQTAAYVIKNSSYSDSGNYTCETSNDITGNRVNVSHWLKITGKAQAPPAPPLTPGAAAGITIGVIAFVALLAVGVFFAVRHTRRWEWTDPETEEGIDRGAQHENGTFQRYAARSPSTKIISWASTSYTRKTSPSCFSEISEYDRATCTPK</sequence>
<evidence type="ECO:0000256" key="1">
    <source>
        <dbReference type="ARBA" id="ARBA00022729"/>
    </source>
</evidence>
<feature type="domain" description="Ig-like" evidence="6">
    <location>
        <begin position="83"/>
        <end position="189"/>
    </location>
</feature>
<dbReference type="SUPFAM" id="SSF48726">
    <property type="entry name" value="Immunoglobulin"/>
    <property type="match status" value="3"/>
</dbReference>
<keyword evidence="8" id="KW-1185">Reference proteome</keyword>
<dbReference type="EMBL" id="JAFBMS010000081">
    <property type="protein sequence ID" value="KAG9337732.1"/>
    <property type="molecule type" value="Genomic_DNA"/>
</dbReference>
<dbReference type="InterPro" id="IPR013098">
    <property type="entry name" value="Ig_I-set"/>
</dbReference>
<keyword evidence="4" id="KW-0393">Immunoglobulin domain</keyword>
<keyword evidence="3" id="KW-0325">Glycoprotein</keyword>
<dbReference type="InterPro" id="IPR052598">
    <property type="entry name" value="IgSF_CEA-related"/>
</dbReference>
<dbReference type="PANTHER" id="PTHR44337:SF16">
    <property type="entry name" value="CARCINOEMBRYONIC ANTIGEN-RELATED CELL ADHESION MOLECULE 20-LIKE-RELATED"/>
    <property type="match status" value="1"/>
</dbReference>
<evidence type="ECO:0000313" key="8">
    <source>
        <dbReference type="Proteomes" id="UP000824540"/>
    </source>
</evidence>
<evidence type="ECO:0000313" key="7">
    <source>
        <dbReference type="EMBL" id="KAG9337732.1"/>
    </source>
</evidence>
<keyword evidence="5" id="KW-0472">Membrane</keyword>
<comment type="caution">
    <text evidence="7">The sequence shown here is derived from an EMBL/GenBank/DDBJ whole genome shotgun (WGS) entry which is preliminary data.</text>
</comment>
<dbReference type="InterPro" id="IPR003599">
    <property type="entry name" value="Ig_sub"/>
</dbReference>
<evidence type="ECO:0000256" key="4">
    <source>
        <dbReference type="ARBA" id="ARBA00023319"/>
    </source>
</evidence>
<dbReference type="Pfam" id="PF13927">
    <property type="entry name" value="Ig_3"/>
    <property type="match status" value="1"/>
</dbReference>
<proteinExistence type="predicted"/>
<evidence type="ECO:0000256" key="2">
    <source>
        <dbReference type="ARBA" id="ARBA00023157"/>
    </source>
</evidence>
<evidence type="ECO:0000259" key="6">
    <source>
        <dbReference type="PROSITE" id="PS50835"/>
    </source>
</evidence>
<keyword evidence="2" id="KW-1015">Disulfide bond</keyword>